<name>A0A1J5RF15_9ZZZZ</name>
<organism evidence="2">
    <name type="scientific">mine drainage metagenome</name>
    <dbReference type="NCBI Taxonomy" id="410659"/>
    <lineage>
        <taxon>unclassified sequences</taxon>
        <taxon>metagenomes</taxon>
        <taxon>ecological metagenomes</taxon>
    </lineage>
</organism>
<evidence type="ECO:0000313" key="2">
    <source>
        <dbReference type="EMBL" id="OIQ94704.1"/>
    </source>
</evidence>
<dbReference type="AlphaFoldDB" id="A0A1J5RF15"/>
<dbReference type="EMBL" id="MLJW01000181">
    <property type="protein sequence ID" value="OIQ94704.1"/>
    <property type="molecule type" value="Genomic_DNA"/>
</dbReference>
<gene>
    <name evidence="2" type="ORF">GALL_233620</name>
</gene>
<sequence length="83" mass="8929">MRSHRPLGGSCGPGPYSQDSWVTEQEPLARPIRELSEGPPLLGCSGLRERIGEELVRLLLEVIDGQEPAAITLPTALVVRVSA</sequence>
<evidence type="ECO:0000256" key="1">
    <source>
        <dbReference type="SAM" id="MobiDB-lite"/>
    </source>
</evidence>
<comment type="caution">
    <text evidence="2">The sequence shown here is derived from an EMBL/GenBank/DDBJ whole genome shotgun (WGS) entry which is preliminary data.</text>
</comment>
<reference evidence="2" key="1">
    <citation type="submission" date="2016-10" db="EMBL/GenBank/DDBJ databases">
        <title>Sequence of Gallionella enrichment culture.</title>
        <authorList>
            <person name="Poehlein A."/>
            <person name="Muehling M."/>
            <person name="Daniel R."/>
        </authorList>
    </citation>
    <scope>NUCLEOTIDE SEQUENCE</scope>
</reference>
<protein>
    <submittedName>
        <fullName evidence="2">Uncharacterized protein</fullName>
    </submittedName>
</protein>
<feature type="region of interest" description="Disordered" evidence="1">
    <location>
        <begin position="1"/>
        <end position="20"/>
    </location>
</feature>
<proteinExistence type="predicted"/>
<accession>A0A1J5RF15</accession>